<dbReference type="GO" id="GO:0005525">
    <property type="term" value="F:GTP binding"/>
    <property type="evidence" value="ECO:0007669"/>
    <property type="project" value="UniProtKB-KW"/>
</dbReference>
<evidence type="ECO:0000313" key="17">
    <source>
        <dbReference type="EMBL" id="RMB13058.1"/>
    </source>
</evidence>
<keyword evidence="4 15" id="KW-0021">Allosteric enzyme</keyword>
<dbReference type="NCBIfam" id="NF001097">
    <property type="entry name" value="PRK00129.1"/>
    <property type="match status" value="1"/>
</dbReference>
<feature type="binding site" evidence="15">
    <location>
        <position position="80"/>
    </location>
    <ligand>
        <name>5-phospho-alpha-D-ribose 1-diphosphate</name>
        <dbReference type="ChEBI" id="CHEBI:58017"/>
    </ligand>
</feature>
<dbReference type="Gene3D" id="3.40.50.2020">
    <property type="match status" value="1"/>
</dbReference>
<evidence type="ECO:0000259" key="16">
    <source>
        <dbReference type="Pfam" id="PF14681"/>
    </source>
</evidence>
<dbReference type="FunFam" id="3.40.50.2020:FF:000003">
    <property type="entry name" value="Uracil phosphoribosyltransferase"/>
    <property type="match status" value="1"/>
</dbReference>
<evidence type="ECO:0000256" key="10">
    <source>
        <dbReference type="ARBA" id="ARBA00031082"/>
    </source>
</evidence>
<evidence type="ECO:0000256" key="15">
    <source>
        <dbReference type="HAMAP-Rule" id="MF_01218"/>
    </source>
</evidence>
<dbReference type="EC" id="2.4.2.9" evidence="3 15"/>
<comment type="similarity">
    <text evidence="2 15">Belongs to the UPRTase family.</text>
</comment>
<dbReference type="EMBL" id="REFR01000001">
    <property type="protein sequence ID" value="RMB13058.1"/>
    <property type="molecule type" value="Genomic_DNA"/>
</dbReference>
<evidence type="ECO:0000313" key="18">
    <source>
        <dbReference type="Proteomes" id="UP000271227"/>
    </source>
</evidence>
<comment type="pathway">
    <text evidence="1 15">Pyrimidine metabolism; UMP biosynthesis via salvage pathway; UMP from uracil: step 1/1.</text>
</comment>
<dbReference type="InterPro" id="IPR000836">
    <property type="entry name" value="PRTase_dom"/>
</dbReference>
<dbReference type="FunCoup" id="A0A3M0CUS5">
    <property type="interactions" value="551"/>
</dbReference>
<dbReference type="InterPro" id="IPR005765">
    <property type="entry name" value="UPRT"/>
</dbReference>
<evidence type="ECO:0000256" key="11">
    <source>
        <dbReference type="ARBA" id="ARBA00052919"/>
    </source>
</evidence>
<gene>
    <name evidence="15" type="primary">upp</name>
    <name evidence="17" type="ORF">BXY39_0051</name>
</gene>
<dbReference type="PANTHER" id="PTHR32315:SF4">
    <property type="entry name" value="URACIL PHOSPHORIBOSYLTRANSFERASE, CHLOROPLASTIC"/>
    <property type="match status" value="1"/>
</dbReference>
<keyword evidence="8 15" id="KW-0460">Magnesium</keyword>
<dbReference type="PANTHER" id="PTHR32315">
    <property type="entry name" value="ADENINE PHOSPHORIBOSYLTRANSFERASE"/>
    <property type="match status" value="1"/>
</dbReference>
<proteinExistence type="inferred from homology"/>
<comment type="activity regulation">
    <text evidence="15">Allosterically activated by GTP.</text>
</comment>
<organism evidence="17 18">
    <name type="scientific">Eilatimonas milleporae</name>
    <dbReference type="NCBI Taxonomy" id="911205"/>
    <lineage>
        <taxon>Bacteria</taxon>
        <taxon>Pseudomonadati</taxon>
        <taxon>Pseudomonadota</taxon>
        <taxon>Alphaproteobacteria</taxon>
        <taxon>Kordiimonadales</taxon>
        <taxon>Kordiimonadaceae</taxon>
        <taxon>Eilatimonas</taxon>
    </lineage>
</organism>
<dbReference type="GO" id="GO:0005737">
    <property type="term" value="C:cytoplasm"/>
    <property type="evidence" value="ECO:0007669"/>
    <property type="project" value="UniProtKB-ARBA"/>
</dbReference>
<dbReference type="HAMAP" id="MF_01218_B">
    <property type="entry name" value="Upp_B"/>
    <property type="match status" value="1"/>
</dbReference>
<evidence type="ECO:0000256" key="6">
    <source>
        <dbReference type="ARBA" id="ARBA00022679"/>
    </source>
</evidence>
<evidence type="ECO:0000256" key="2">
    <source>
        <dbReference type="ARBA" id="ARBA00009516"/>
    </source>
</evidence>
<comment type="cofactor">
    <cofactor evidence="15">
        <name>Mg(2+)</name>
        <dbReference type="ChEBI" id="CHEBI:18420"/>
    </cofactor>
    <text evidence="15">Binds 1 Mg(2+) ion per subunit. The magnesium is bound as Mg-PRPP.</text>
</comment>
<evidence type="ECO:0000256" key="9">
    <source>
        <dbReference type="ARBA" id="ARBA00023134"/>
    </source>
</evidence>
<dbReference type="InterPro" id="IPR034332">
    <property type="entry name" value="Upp_B"/>
</dbReference>
<dbReference type="RefSeq" id="WP_121936842.1">
    <property type="nucleotide sequence ID" value="NZ_REFR01000001.1"/>
</dbReference>
<evidence type="ECO:0000256" key="7">
    <source>
        <dbReference type="ARBA" id="ARBA00022741"/>
    </source>
</evidence>
<protein>
    <recommendedName>
        <fullName evidence="13 15">Uracil phosphoribosyltransferase</fullName>
        <ecNumber evidence="3 15">2.4.2.9</ecNumber>
    </recommendedName>
    <alternativeName>
        <fullName evidence="10 15">UMP pyrophosphorylase</fullName>
    </alternativeName>
    <alternativeName>
        <fullName evidence="14 15">UPRTase</fullName>
    </alternativeName>
</protein>
<feature type="binding site" evidence="15">
    <location>
        <position position="105"/>
    </location>
    <ligand>
        <name>5-phospho-alpha-D-ribose 1-diphosphate</name>
        <dbReference type="ChEBI" id="CHEBI:58017"/>
    </ligand>
</feature>
<dbReference type="Proteomes" id="UP000271227">
    <property type="component" value="Unassembled WGS sequence"/>
</dbReference>
<keyword evidence="9 15" id="KW-0342">GTP-binding</keyword>
<reference evidence="17 18" key="1">
    <citation type="submission" date="2018-10" db="EMBL/GenBank/DDBJ databases">
        <title>Genomic Encyclopedia of Archaeal and Bacterial Type Strains, Phase II (KMG-II): from individual species to whole genera.</title>
        <authorList>
            <person name="Goeker M."/>
        </authorList>
    </citation>
    <scope>NUCLEOTIDE SEQUENCE [LARGE SCALE GENOMIC DNA]</scope>
    <source>
        <strain evidence="17 18">DSM 25217</strain>
    </source>
</reference>
<dbReference type="InterPro" id="IPR050054">
    <property type="entry name" value="UPRTase/APRTase"/>
</dbReference>
<dbReference type="InterPro" id="IPR029057">
    <property type="entry name" value="PRTase-like"/>
</dbReference>
<name>A0A3M0CUS5_9PROT</name>
<evidence type="ECO:0000256" key="8">
    <source>
        <dbReference type="ARBA" id="ARBA00022842"/>
    </source>
</evidence>
<keyword evidence="18" id="KW-1185">Reference proteome</keyword>
<dbReference type="GO" id="GO:0004845">
    <property type="term" value="F:uracil phosphoribosyltransferase activity"/>
    <property type="evidence" value="ECO:0007669"/>
    <property type="project" value="UniProtKB-UniRule"/>
</dbReference>
<dbReference type="OrthoDB" id="9781675at2"/>
<dbReference type="NCBIfam" id="TIGR01091">
    <property type="entry name" value="upp"/>
    <property type="match status" value="1"/>
</dbReference>
<evidence type="ECO:0000256" key="14">
    <source>
        <dbReference type="ARBA" id="ARBA00079807"/>
    </source>
</evidence>
<dbReference type="InParanoid" id="A0A3M0CUS5"/>
<keyword evidence="6 15" id="KW-0808">Transferase</keyword>
<keyword evidence="7 15" id="KW-0547">Nucleotide-binding</keyword>
<comment type="catalytic activity">
    <reaction evidence="11 15">
        <text>UMP + diphosphate = 5-phospho-alpha-D-ribose 1-diphosphate + uracil</text>
        <dbReference type="Rhea" id="RHEA:13017"/>
        <dbReference type="ChEBI" id="CHEBI:17568"/>
        <dbReference type="ChEBI" id="CHEBI:33019"/>
        <dbReference type="ChEBI" id="CHEBI:57865"/>
        <dbReference type="ChEBI" id="CHEBI:58017"/>
        <dbReference type="EC" id="2.4.2.9"/>
    </reaction>
</comment>
<feature type="binding site" evidence="15">
    <location>
        <position position="201"/>
    </location>
    <ligand>
        <name>5-phospho-alpha-D-ribose 1-diphosphate</name>
        <dbReference type="ChEBI" id="CHEBI:58017"/>
    </ligand>
</feature>
<dbReference type="CDD" id="cd06223">
    <property type="entry name" value="PRTases_typeI"/>
    <property type="match status" value="1"/>
</dbReference>
<evidence type="ECO:0000256" key="5">
    <source>
        <dbReference type="ARBA" id="ARBA00022676"/>
    </source>
</evidence>
<evidence type="ECO:0000256" key="12">
    <source>
        <dbReference type="ARBA" id="ARBA00056901"/>
    </source>
</evidence>
<dbReference type="SUPFAM" id="SSF53271">
    <property type="entry name" value="PRTase-like"/>
    <property type="match status" value="1"/>
</dbReference>
<comment type="function">
    <text evidence="12 15">Catalyzes the conversion of uracil and 5-phospho-alpha-D-ribose 1-diphosphate (PRPP) to UMP and diphosphate.</text>
</comment>
<dbReference type="AlphaFoldDB" id="A0A3M0CUS5"/>
<keyword evidence="5 15" id="KW-0328">Glycosyltransferase</keyword>
<evidence type="ECO:0000256" key="4">
    <source>
        <dbReference type="ARBA" id="ARBA00022533"/>
    </source>
</evidence>
<dbReference type="GO" id="GO:0006223">
    <property type="term" value="P:uracil salvage"/>
    <property type="evidence" value="ECO:0007669"/>
    <property type="project" value="InterPro"/>
</dbReference>
<evidence type="ECO:0000256" key="1">
    <source>
        <dbReference type="ARBA" id="ARBA00005180"/>
    </source>
</evidence>
<sequence length="212" mass="22987">MSGNITVVEHPLVQHKLTLLRRKQASTAEFRKLLWEIGLFLGYEAMSDLPLGRVPIETPVSTMEAPVIYGKKLAFISVLRAGDGLLAPMLELAPSARVGQIGLSRNEITLKPEKYYFKTPGNLDQRRTIVLDPMLATGNSAAYAIDEIKKAGARDLKFVCLLAAPAGVETFTKAHPDVPVVTAAIDYSLDDHGYIVPGLGDAGDRLFGTKKA</sequence>
<feature type="binding site" evidence="15">
    <location>
        <begin position="200"/>
        <end position="202"/>
    </location>
    <ligand>
        <name>uracil</name>
        <dbReference type="ChEBI" id="CHEBI:17568"/>
    </ligand>
</feature>
<dbReference type="GO" id="GO:0000287">
    <property type="term" value="F:magnesium ion binding"/>
    <property type="evidence" value="ECO:0007669"/>
    <property type="project" value="UniProtKB-UniRule"/>
</dbReference>
<feature type="binding site" evidence="15">
    <location>
        <begin position="132"/>
        <end position="140"/>
    </location>
    <ligand>
        <name>5-phospho-alpha-D-ribose 1-diphosphate</name>
        <dbReference type="ChEBI" id="CHEBI:58017"/>
    </ligand>
</feature>
<evidence type="ECO:0000256" key="3">
    <source>
        <dbReference type="ARBA" id="ARBA00011894"/>
    </source>
</evidence>
<feature type="binding site" evidence="15">
    <location>
        <position position="195"/>
    </location>
    <ligand>
        <name>uracil</name>
        <dbReference type="ChEBI" id="CHEBI:17568"/>
    </ligand>
</feature>
<dbReference type="UniPathway" id="UPA00574">
    <property type="reaction ID" value="UER00636"/>
</dbReference>
<dbReference type="GO" id="GO:0044206">
    <property type="term" value="P:UMP salvage"/>
    <property type="evidence" value="ECO:0007669"/>
    <property type="project" value="UniProtKB-UniRule"/>
</dbReference>
<comment type="caution">
    <text evidence="17">The sequence shown here is derived from an EMBL/GenBank/DDBJ whole genome shotgun (WGS) entry which is preliminary data.</text>
</comment>
<feature type="domain" description="Phosphoribosyltransferase" evidence="16">
    <location>
        <begin position="7"/>
        <end position="209"/>
    </location>
</feature>
<evidence type="ECO:0000256" key="13">
    <source>
        <dbReference type="ARBA" id="ARBA00072146"/>
    </source>
</evidence>
<accession>A0A3M0CUS5</accession>
<dbReference type="Pfam" id="PF14681">
    <property type="entry name" value="UPRTase"/>
    <property type="match status" value="1"/>
</dbReference>